<sequence length="143" mass="15882">MDESTSARDEPLMQNRVSVVPAGMKNLHEKFRYSPAVRSGDLLFLAGQVGRDEDLNVIEGKEAQFTQAFENLKKVLAAAGATMDDVVDMVSYHTDMRDLGLFIQVRDRYVTNAERYPAWTALGVTALAMPGLFAEIRCTARLP</sequence>
<dbReference type="PANTHER" id="PTHR11803:SF44">
    <property type="entry name" value="RUTC FAMILY PROTEIN YJGH"/>
    <property type="match status" value="1"/>
</dbReference>
<dbReference type="AlphaFoldDB" id="A0A0K1Q313"/>
<dbReference type="GO" id="GO:0005829">
    <property type="term" value="C:cytosol"/>
    <property type="evidence" value="ECO:0007669"/>
    <property type="project" value="TreeGrafter"/>
</dbReference>
<protein>
    <submittedName>
        <fullName evidence="1">Putative translation initiation inhibitor, yjgF family</fullName>
    </submittedName>
</protein>
<dbReference type="GO" id="GO:0019239">
    <property type="term" value="F:deaminase activity"/>
    <property type="evidence" value="ECO:0007669"/>
    <property type="project" value="TreeGrafter"/>
</dbReference>
<dbReference type="CDD" id="cd02198">
    <property type="entry name" value="YjgH_like"/>
    <property type="match status" value="1"/>
</dbReference>
<evidence type="ECO:0000313" key="1">
    <source>
        <dbReference type="EMBL" id="AKV00047.1"/>
    </source>
</evidence>
<dbReference type="Pfam" id="PF01042">
    <property type="entry name" value="Ribonuc_L-PSP"/>
    <property type="match status" value="1"/>
</dbReference>
<gene>
    <name evidence="1" type="ORF">AKJ09_06710</name>
</gene>
<dbReference type="InterPro" id="IPR035959">
    <property type="entry name" value="RutC-like_sf"/>
</dbReference>
<accession>A0A0K1Q313</accession>
<keyword evidence="2" id="KW-1185">Reference proteome</keyword>
<dbReference type="EMBL" id="CP012333">
    <property type="protein sequence ID" value="AKV00047.1"/>
    <property type="molecule type" value="Genomic_DNA"/>
</dbReference>
<dbReference type="PANTHER" id="PTHR11803">
    <property type="entry name" value="2-IMINOBUTANOATE/2-IMINOPROPANOATE DEAMINASE RIDA"/>
    <property type="match status" value="1"/>
</dbReference>
<dbReference type="Gene3D" id="3.30.1330.40">
    <property type="entry name" value="RutC-like"/>
    <property type="match status" value="1"/>
</dbReference>
<evidence type="ECO:0000313" key="2">
    <source>
        <dbReference type="Proteomes" id="UP000064967"/>
    </source>
</evidence>
<dbReference type="Proteomes" id="UP000064967">
    <property type="component" value="Chromosome"/>
</dbReference>
<dbReference type="InterPro" id="IPR038743">
    <property type="entry name" value="YjgH-like"/>
</dbReference>
<proteinExistence type="predicted"/>
<reference evidence="1 2" key="1">
    <citation type="submission" date="2015-08" db="EMBL/GenBank/DDBJ databases">
        <authorList>
            <person name="Babu N.S."/>
            <person name="Beckwith C.J."/>
            <person name="Beseler K.G."/>
            <person name="Brison A."/>
            <person name="Carone J.V."/>
            <person name="Caskin T.P."/>
            <person name="Diamond M."/>
            <person name="Durham M.E."/>
            <person name="Foxe J.M."/>
            <person name="Go M."/>
            <person name="Henderson B.A."/>
            <person name="Jones I.B."/>
            <person name="McGettigan J.A."/>
            <person name="Micheletti S.J."/>
            <person name="Nasrallah M.E."/>
            <person name="Ortiz D."/>
            <person name="Piller C.R."/>
            <person name="Privatt S.R."/>
            <person name="Schneider S.L."/>
            <person name="Sharp S."/>
            <person name="Smith T.C."/>
            <person name="Stanton J.D."/>
            <person name="Ullery H.E."/>
            <person name="Wilson R.J."/>
            <person name="Serrano M.G."/>
            <person name="Buck G."/>
            <person name="Lee V."/>
            <person name="Wang Y."/>
            <person name="Carvalho R."/>
            <person name="Voegtly L."/>
            <person name="Shi R."/>
            <person name="Duckworth R."/>
            <person name="Johnson A."/>
            <person name="Loviza R."/>
            <person name="Walstead R."/>
            <person name="Shah Z."/>
            <person name="Kiflezghi M."/>
            <person name="Wade K."/>
            <person name="Ball S.L."/>
            <person name="Bradley K.W."/>
            <person name="Asai D.J."/>
            <person name="Bowman C.A."/>
            <person name="Russell D.A."/>
            <person name="Pope W.H."/>
            <person name="Jacobs-Sera D."/>
            <person name="Hendrix R.W."/>
            <person name="Hatfull G.F."/>
        </authorList>
    </citation>
    <scope>NUCLEOTIDE SEQUENCE [LARGE SCALE GENOMIC DNA]</scope>
    <source>
        <strain evidence="1 2">DSM 27648</strain>
    </source>
</reference>
<name>A0A0K1Q313_9BACT</name>
<dbReference type="KEGG" id="llu:AKJ09_06710"/>
<dbReference type="InterPro" id="IPR006175">
    <property type="entry name" value="YjgF/YER057c/UK114"/>
</dbReference>
<dbReference type="STRING" id="1391654.AKJ09_06710"/>
<dbReference type="SUPFAM" id="SSF55298">
    <property type="entry name" value="YjgF-like"/>
    <property type="match status" value="1"/>
</dbReference>
<organism evidence="1 2">
    <name type="scientific">Labilithrix luteola</name>
    <dbReference type="NCBI Taxonomy" id="1391654"/>
    <lineage>
        <taxon>Bacteria</taxon>
        <taxon>Pseudomonadati</taxon>
        <taxon>Myxococcota</taxon>
        <taxon>Polyangia</taxon>
        <taxon>Polyangiales</taxon>
        <taxon>Labilitrichaceae</taxon>
        <taxon>Labilithrix</taxon>
    </lineage>
</organism>